<evidence type="ECO:0000256" key="1">
    <source>
        <dbReference type="SAM" id="MobiDB-lite"/>
    </source>
</evidence>
<reference evidence="2" key="1">
    <citation type="submission" date="2023-01" db="EMBL/GenBank/DDBJ databases">
        <authorList>
            <person name="Van Ghelder C."/>
            <person name="Rancurel C."/>
        </authorList>
    </citation>
    <scope>NUCLEOTIDE SEQUENCE</scope>
    <source>
        <strain evidence="2">CNCM I-4278</strain>
    </source>
</reference>
<accession>A0A9W4U8T0</accession>
<evidence type="ECO:0000313" key="3">
    <source>
        <dbReference type="Proteomes" id="UP001152607"/>
    </source>
</evidence>
<feature type="region of interest" description="Disordered" evidence="1">
    <location>
        <begin position="85"/>
        <end position="108"/>
    </location>
</feature>
<feature type="compositionally biased region" description="Basic residues" evidence="1">
    <location>
        <begin position="97"/>
        <end position="108"/>
    </location>
</feature>
<organism evidence="2 3">
    <name type="scientific">Periconia digitata</name>
    <dbReference type="NCBI Taxonomy" id="1303443"/>
    <lineage>
        <taxon>Eukaryota</taxon>
        <taxon>Fungi</taxon>
        <taxon>Dikarya</taxon>
        <taxon>Ascomycota</taxon>
        <taxon>Pezizomycotina</taxon>
        <taxon>Dothideomycetes</taxon>
        <taxon>Pleosporomycetidae</taxon>
        <taxon>Pleosporales</taxon>
        <taxon>Massarineae</taxon>
        <taxon>Periconiaceae</taxon>
        <taxon>Periconia</taxon>
    </lineage>
</organism>
<comment type="caution">
    <text evidence="2">The sequence shown here is derived from an EMBL/GenBank/DDBJ whole genome shotgun (WGS) entry which is preliminary data.</text>
</comment>
<evidence type="ECO:0000313" key="2">
    <source>
        <dbReference type="EMBL" id="CAI6331574.1"/>
    </source>
</evidence>
<protein>
    <submittedName>
        <fullName evidence="2">Uncharacterized protein</fullName>
    </submittedName>
</protein>
<dbReference type="EMBL" id="CAOQHR010000003">
    <property type="protein sequence ID" value="CAI6331574.1"/>
    <property type="molecule type" value="Genomic_DNA"/>
</dbReference>
<dbReference type="Proteomes" id="UP001152607">
    <property type="component" value="Unassembled WGS sequence"/>
</dbReference>
<gene>
    <name evidence="2" type="ORF">PDIGIT_LOCUS4599</name>
</gene>
<dbReference type="AlphaFoldDB" id="A0A9W4U8T0"/>
<keyword evidence="3" id="KW-1185">Reference proteome</keyword>
<feature type="region of interest" description="Disordered" evidence="1">
    <location>
        <begin position="1"/>
        <end position="23"/>
    </location>
</feature>
<proteinExistence type="predicted"/>
<sequence>MVVRPSPLAMYNRPRHGGEKTKRRTRPLHLLHAGINPLLDLGRGLSHSPPTLIFLFLFLPPSHRMSCPINLIHQASQVYRSADGRHVPSGISNSSNHRSRHRVHSKRQATRAVCISAPKLAAAAVYDC</sequence>
<name>A0A9W4U8T0_9PLEO</name>